<name>A0A133UK48_9EURY</name>
<proteinExistence type="predicted"/>
<dbReference type="EMBL" id="LHXO01000049">
    <property type="protein sequence ID" value="KXA94592.1"/>
    <property type="molecule type" value="Genomic_DNA"/>
</dbReference>
<evidence type="ECO:0008006" key="3">
    <source>
        <dbReference type="Google" id="ProtNLM"/>
    </source>
</evidence>
<reference evidence="1 2" key="1">
    <citation type="journal article" date="2016" name="Sci. Rep.">
        <title>Metabolic traits of an uncultured archaeal lineage -MSBL1- from brine pools of the Red Sea.</title>
        <authorList>
            <person name="Mwirichia R."/>
            <person name="Alam I."/>
            <person name="Rashid M."/>
            <person name="Vinu M."/>
            <person name="Ba-Alawi W."/>
            <person name="Anthony Kamau A."/>
            <person name="Kamanda Ngugi D."/>
            <person name="Goker M."/>
            <person name="Klenk H.P."/>
            <person name="Bajic V."/>
            <person name="Stingl U."/>
        </authorList>
    </citation>
    <scope>NUCLEOTIDE SEQUENCE [LARGE SCALE GENOMIC DNA]</scope>
    <source>
        <strain evidence="1">SCGC-AAA259E19</strain>
    </source>
</reference>
<protein>
    <recommendedName>
        <fullName evidence="3">Metal-binding protein</fullName>
    </recommendedName>
</protein>
<keyword evidence="2" id="KW-1185">Reference proteome</keyword>
<accession>A0A133UK48</accession>
<gene>
    <name evidence="1" type="ORF">AKJ65_03955</name>
</gene>
<sequence length="240" mass="26897">MKCKNCYSELQRPGDYCLRCGNPNTDVVGIYLDDPVHVFCFFEGKYVGEETVKPVKSEDEGRKAQLAERNTLELVSEVIHRKRPERIIAQGIDPEALNRLWDAEIEYTEGLNSPAEFQKSVEEYLSTRGELERVDLRPLEKIGGKHQTVIGGRDTMDLLKTLGGSPHVKKRIPGPIEASASRKSGEAGCRIHRSDERGNLKISVSKGSTVQEVRLVTTAYDKGTGERVIKELEKRLEKTG</sequence>
<dbReference type="Proteomes" id="UP000070284">
    <property type="component" value="Unassembled WGS sequence"/>
</dbReference>
<organism evidence="1 2">
    <name type="scientific">candidate division MSBL1 archaeon SCGC-AAA259E19</name>
    <dbReference type="NCBI Taxonomy" id="1698264"/>
    <lineage>
        <taxon>Archaea</taxon>
        <taxon>Methanobacteriati</taxon>
        <taxon>Methanobacteriota</taxon>
        <taxon>candidate division MSBL1</taxon>
    </lineage>
</organism>
<dbReference type="InterPro" id="IPR018664">
    <property type="entry name" value="DUF2103_metal-binding"/>
</dbReference>
<dbReference type="Pfam" id="PF09876">
    <property type="entry name" value="DUF2103"/>
    <property type="match status" value="1"/>
</dbReference>
<comment type="caution">
    <text evidence="1">The sequence shown here is derived from an EMBL/GenBank/DDBJ whole genome shotgun (WGS) entry which is preliminary data.</text>
</comment>
<evidence type="ECO:0000313" key="1">
    <source>
        <dbReference type="EMBL" id="KXA94592.1"/>
    </source>
</evidence>
<evidence type="ECO:0000313" key="2">
    <source>
        <dbReference type="Proteomes" id="UP000070284"/>
    </source>
</evidence>
<dbReference type="AlphaFoldDB" id="A0A133UK48"/>